<proteinExistence type="predicted"/>
<dbReference type="NCBIfam" id="TIGR02832">
    <property type="entry name" value="spo_yunB"/>
    <property type="match status" value="1"/>
</dbReference>
<dbReference type="RefSeq" id="WP_175487425.1">
    <property type="nucleotide sequence ID" value="NZ_FNDK01000008.1"/>
</dbReference>
<dbReference type="Proteomes" id="UP000199163">
    <property type="component" value="Unassembled WGS sequence"/>
</dbReference>
<dbReference type="AlphaFoldDB" id="A0A1G8DSP2"/>
<dbReference type="Pfam" id="PF09560">
    <property type="entry name" value="Spore_YunB"/>
    <property type="match status" value="1"/>
</dbReference>
<evidence type="ECO:0000313" key="2">
    <source>
        <dbReference type="EMBL" id="SDH60703.1"/>
    </source>
</evidence>
<accession>A0A1G8DSP2</accession>
<dbReference type="PIRSF" id="PIRSF021383">
    <property type="entry name" value="YunB"/>
    <property type="match status" value="1"/>
</dbReference>
<dbReference type="STRING" id="568899.SAMN05192534_10812"/>
<feature type="compositionally biased region" description="Polar residues" evidence="1">
    <location>
        <begin position="248"/>
        <end position="258"/>
    </location>
</feature>
<name>A0A1G8DSP2_9BACI</name>
<gene>
    <name evidence="2" type="ORF">SAMN05192534_10812</name>
</gene>
<keyword evidence="3" id="KW-1185">Reference proteome</keyword>
<sequence>MRKRKFRTPGKYPFSFGQTIVISLLIFILLTVQSVWLVNKQITPTLLEIANMETQKIATSTINHAVSTTLEDVDMNELIEIEKGNNGDITSIGFNGNVYNRVTTNAVAESQHYLAKMEQGSVPESASGLIPHHTDSEDSSLYGIPLGRVTDNALLAQLGPLVPIEFTAIGDVDVELNEEIQETGINNTWVRVSMDLEVDVEIVIPFATDTAVVQTTVPVGMLFIPGEVPDFYSESSGEIPTPAVVPETGQTKDQSENQTENDNEDPS</sequence>
<dbReference type="EMBL" id="FNDK01000008">
    <property type="protein sequence ID" value="SDH60703.1"/>
    <property type="molecule type" value="Genomic_DNA"/>
</dbReference>
<evidence type="ECO:0000256" key="1">
    <source>
        <dbReference type="SAM" id="MobiDB-lite"/>
    </source>
</evidence>
<reference evidence="2 3" key="1">
    <citation type="submission" date="2016-10" db="EMBL/GenBank/DDBJ databases">
        <authorList>
            <person name="de Groot N.N."/>
        </authorList>
    </citation>
    <scope>NUCLEOTIDE SEQUENCE [LARGE SCALE GENOMIC DNA]</scope>
    <source>
        <strain evidence="2 3">DSM 21632</strain>
    </source>
</reference>
<dbReference type="InterPro" id="IPR014197">
    <property type="entry name" value="Sporulation_prot_YunB"/>
</dbReference>
<organism evidence="2 3">
    <name type="scientific">Alteribacillus persepolensis</name>
    <dbReference type="NCBI Taxonomy" id="568899"/>
    <lineage>
        <taxon>Bacteria</taxon>
        <taxon>Bacillati</taxon>
        <taxon>Bacillota</taxon>
        <taxon>Bacilli</taxon>
        <taxon>Bacillales</taxon>
        <taxon>Bacillaceae</taxon>
        <taxon>Alteribacillus</taxon>
    </lineage>
</organism>
<evidence type="ECO:0000313" key="3">
    <source>
        <dbReference type="Proteomes" id="UP000199163"/>
    </source>
</evidence>
<feature type="region of interest" description="Disordered" evidence="1">
    <location>
        <begin position="232"/>
        <end position="267"/>
    </location>
</feature>
<protein>
    <submittedName>
        <fullName evidence="2">Sporulation protein YunB</fullName>
    </submittedName>
</protein>